<dbReference type="Proteomes" id="UP000272140">
    <property type="component" value="Unassembled WGS sequence"/>
</dbReference>
<proteinExistence type="predicted"/>
<comment type="caution">
    <text evidence="1">The sequence shown here is derived from an EMBL/GenBank/DDBJ whole genome shotgun (WGS) entry which is preliminary data.</text>
</comment>
<organism evidence="1 2">
    <name type="scientific">Burkholderia cenocepacia</name>
    <dbReference type="NCBI Taxonomy" id="95486"/>
    <lineage>
        <taxon>Bacteria</taxon>
        <taxon>Pseudomonadati</taxon>
        <taxon>Pseudomonadota</taxon>
        <taxon>Betaproteobacteria</taxon>
        <taxon>Burkholderiales</taxon>
        <taxon>Burkholderiaceae</taxon>
        <taxon>Burkholderia</taxon>
        <taxon>Burkholderia cepacia complex</taxon>
    </lineage>
</organism>
<dbReference type="RefSeq" id="WP_011694486.1">
    <property type="nucleotide sequence ID" value="NZ_CADETP010000009.1"/>
</dbReference>
<gene>
    <name evidence="1" type="ORF">EGT41_26460</name>
</gene>
<sequence>MSKLGIAEGIKLRGNVNRITEIMKQGTLEDAVACFALGGMTLQASGGDVPLLRNLSELTRTALPKRVVKDYFGASNGVVMSLA</sequence>
<accession>A0A427NJB3</accession>
<name>A0A427NJB3_9BURK</name>
<evidence type="ECO:0000313" key="1">
    <source>
        <dbReference type="EMBL" id="RSC02924.1"/>
    </source>
</evidence>
<dbReference type="AlphaFoldDB" id="A0A427NJB3"/>
<evidence type="ECO:0000313" key="2">
    <source>
        <dbReference type="Proteomes" id="UP000272140"/>
    </source>
</evidence>
<protein>
    <submittedName>
        <fullName evidence="1">Uncharacterized protein</fullName>
    </submittedName>
</protein>
<reference evidence="2" key="1">
    <citation type="submission" date="2018-11" db="EMBL/GenBank/DDBJ databases">
        <title>FDA dAtabase for Regulatory Grade micrObial Sequences (FDA-ARGOS): Supporting development and validation of Infectious Disease Dx tests.</title>
        <authorList>
            <person name="Goldberg B."/>
            <person name="Campos J."/>
            <person name="Tallon L."/>
            <person name="Sadzewicz L."/>
            <person name="Zhao X."/>
            <person name="Vavikolanu K."/>
            <person name="Mehta A."/>
            <person name="Aluvathingal J."/>
            <person name="Nadendla S."/>
            <person name="Geyer C."/>
            <person name="Nandy P."/>
            <person name="Yan Y."/>
            <person name="Sichtig H."/>
        </authorList>
    </citation>
    <scope>NUCLEOTIDE SEQUENCE [LARGE SCALE GENOMIC DNA]</scope>
    <source>
        <strain evidence="2">FDAARGOS_544</strain>
    </source>
</reference>
<dbReference type="EMBL" id="RKIO01000004">
    <property type="protein sequence ID" value="RSC02924.1"/>
    <property type="molecule type" value="Genomic_DNA"/>
</dbReference>